<evidence type="ECO:0000256" key="6">
    <source>
        <dbReference type="ARBA" id="ARBA00022967"/>
    </source>
</evidence>
<keyword evidence="5 11" id="KW-0812">Transmembrane</keyword>
<name>A0A927G5S6_9MICO</name>
<keyword evidence="4 10" id="KW-1003">Cell membrane</keyword>
<dbReference type="Proteomes" id="UP000610846">
    <property type="component" value="Unassembled WGS sequence"/>
</dbReference>
<dbReference type="GO" id="GO:0004129">
    <property type="term" value="F:cytochrome-c oxidase activity"/>
    <property type="evidence" value="ECO:0007669"/>
    <property type="project" value="UniProtKB-EC"/>
</dbReference>
<comment type="subcellular location">
    <subcellularLocation>
        <location evidence="2">Cell membrane</location>
        <topology evidence="2">Multi-pass membrane protein</topology>
    </subcellularLocation>
</comment>
<reference evidence="12" key="1">
    <citation type="journal article" date="2018" name="Curr. Microbiol.">
        <title>Cellulosimicrobium arenosum sp. nov., Isolated from Marine Sediment Sand.</title>
        <authorList>
            <person name="Oh M."/>
            <person name="Kim J.H."/>
            <person name="Yoon J.H."/>
            <person name="Schumann P."/>
            <person name="Kim W."/>
        </authorList>
    </citation>
    <scope>NUCLEOTIDE SEQUENCE</scope>
    <source>
        <strain evidence="12">KCTC 49039</strain>
    </source>
</reference>
<evidence type="ECO:0000256" key="1">
    <source>
        <dbReference type="ARBA" id="ARBA00002536"/>
    </source>
</evidence>
<comment type="function">
    <text evidence="1 10">Part of cytochrome c oxidase, its function is unknown.</text>
</comment>
<reference evidence="12" key="2">
    <citation type="submission" date="2020-09" db="EMBL/GenBank/DDBJ databases">
        <authorList>
            <person name="Yu Y."/>
        </authorList>
    </citation>
    <scope>NUCLEOTIDE SEQUENCE</scope>
    <source>
        <strain evidence="12">KCTC 49039</strain>
    </source>
</reference>
<evidence type="ECO:0000256" key="10">
    <source>
        <dbReference type="PIRNR" id="PIRNR017385"/>
    </source>
</evidence>
<evidence type="ECO:0000256" key="9">
    <source>
        <dbReference type="ARBA" id="ARBA00047816"/>
    </source>
</evidence>
<evidence type="ECO:0000256" key="4">
    <source>
        <dbReference type="ARBA" id="ARBA00022475"/>
    </source>
</evidence>
<evidence type="ECO:0000256" key="11">
    <source>
        <dbReference type="SAM" id="Phobius"/>
    </source>
</evidence>
<evidence type="ECO:0000256" key="8">
    <source>
        <dbReference type="ARBA" id="ARBA00023136"/>
    </source>
</evidence>
<gene>
    <name evidence="12" type="ORF">IF651_00605</name>
</gene>
<evidence type="ECO:0000256" key="2">
    <source>
        <dbReference type="ARBA" id="ARBA00004651"/>
    </source>
</evidence>
<evidence type="ECO:0000313" key="12">
    <source>
        <dbReference type="EMBL" id="MBD8077561.1"/>
    </source>
</evidence>
<comment type="caution">
    <text evidence="12">The sequence shown here is derived from an EMBL/GenBank/DDBJ whole genome shotgun (WGS) entry which is preliminary data.</text>
</comment>
<feature type="transmembrane region" description="Helical" evidence="11">
    <location>
        <begin position="7"/>
        <end position="25"/>
    </location>
</feature>
<comment type="similarity">
    <text evidence="3 10">Belongs to the cytochrome c oxidase bacterial subunit CtaF family.</text>
</comment>
<dbReference type="AlphaFoldDB" id="A0A927G5S6"/>
<sequence length="132" mass="14281">MKVEFKFFLLVTPFFAVVALIYGLWSGWEPVGSVGLILTSALVGMIGGYLWLTAKRIDPRPEDDPDGLVEQGAGDQGVYAPWSWWPLAIGSAAAVTFLGLAVGWWLVYVGVAIGAVALVGWVFEFSRGQHAH</sequence>
<organism evidence="12 13">
    <name type="scientific">Cellulosimicrobium arenosum</name>
    <dbReference type="NCBI Taxonomy" id="2708133"/>
    <lineage>
        <taxon>Bacteria</taxon>
        <taxon>Bacillati</taxon>
        <taxon>Actinomycetota</taxon>
        <taxon>Actinomycetes</taxon>
        <taxon>Micrococcales</taxon>
        <taxon>Promicromonosporaceae</taxon>
        <taxon>Cellulosimicrobium</taxon>
    </lineage>
</organism>
<feature type="transmembrane region" description="Helical" evidence="11">
    <location>
        <begin position="31"/>
        <end position="52"/>
    </location>
</feature>
<dbReference type="Pfam" id="PF12270">
    <property type="entry name" value="Cyt_c_ox_IV"/>
    <property type="match status" value="1"/>
</dbReference>
<evidence type="ECO:0000256" key="3">
    <source>
        <dbReference type="ARBA" id="ARBA00006870"/>
    </source>
</evidence>
<dbReference type="PIRSF" id="PIRSF017385">
    <property type="entry name" value="CtaF"/>
    <property type="match status" value="1"/>
</dbReference>
<dbReference type="GO" id="GO:0005886">
    <property type="term" value="C:plasma membrane"/>
    <property type="evidence" value="ECO:0007669"/>
    <property type="project" value="UniProtKB-SubCell"/>
</dbReference>
<dbReference type="InterPro" id="IPR021050">
    <property type="entry name" value="Cyt_c_oxidase_su4_actinobac"/>
</dbReference>
<keyword evidence="7 11" id="KW-1133">Transmembrane helix</keyword>
<evidence type="ECO:0000313" key="13">
    <source>
        <dbReference type="Proteomes" id="UP000610846"/>
    </source>
</evidence>
<keyword evidence="8 10" id="KW-0472">Membrane</keyword>
<keyword evidence="6 10" id="KW-1278">Translocase</keyword>
<dbReference type="EMBL" id="JACYHB010000001">
    <property type="protein sequence ID" value="MBD8077561.1"/>
    <property type="molecule type" value="Genomic_DNA"/>
</dbReference>
<evidence type="ECO:0000256" key="7">
    <source>
        <dbReference type="ARBA" id="ARBA00022989"/>
    </source>
</evidence>
<comment type="catalytic activity">
    <reaction evidence="9 10">
        <text>4 Fe(II)-[cytochrome c] + O2 + 8 H(+)(in) = 4 Fe(III)-[cytochrome c] + 2 H2O + 4 H(+)(out)</text>
        <dbReference type="Rhea" id="RHEA:11436"/>
        <dbReference type="Rhea" id="RHEA-COMP:10350"/>
        <dbReference type="Rhea" id="RHEA-COMP:14399"/>
        <dbReference type="ChEBI" id="CHEBI:15377"/>
        <dbReference type="ChEBI" id="CHEBI:15378"/>
        <dbReference type="ChEBI" id="CHEBI:15379"/>
        <dbReference type="ChEBI" id="CHEBI:29033"/>
        <dbReference type="ChEBI" id="CHEBI:29034"/>
        <dbReference type="EC" id="7.1.1.9"/>
    </reaction>
</comment>
<feature type="transmembrane region" description="Helical" evidence="11">
    <location>
        <begin position="105"/>
        <end position="123"/>
    </location>
</feature>
<proteinExistence type="inferred from homology"/>
<evidence type="ECO:0000256" key="5">
    <source>
        <dbReference type="ARBA" id="ARBA00022692"/>
    </source>
</evidence>
<comment type="subunit">
    <text evidence="10">Associates with subunits I, II and III to form cytochrome c oxidase.</text>
</comment>
<dbReference type="RefSeq" id="WP_191827153.1">
    <property type="nucleotide sequence ID" value="NZ_JACYHB010000001.1"/>
</dbReference>
<dbReference type="GO" id="GO:0022900">
    <property type="term" value="P:electron transport chain"/>
    <property type="evidence" value="ECO:0007669"/>
    <property type="project" value="InterPro"/>
</dbReference>
<protein>
    <recommendedName>
        <fullName evidence="10">Cytochrome c oxidase polypeptide 4</fullName>
        <ecNumber evidence="10">7.1.1.9</ecNumber>
    </recommendedName>
    <alternativeName>
        <fullName evidence="10">Cytochrome aa3 subunit 4</fullName>
    </alternativeName>
    <alternativeName>
        <fullName evidence="10">Cytochrome c oxidase polypeptide IV</fullName>
    </alternativeName>
</protein>
<keyword evidence="13" id="KW-1185">Reference proteome</keyword>
<accession>A0A927G5S6</accession>
<dbReference type="EC" id="7.1.1.9" evidence="10"/>